<dbReference type="EMBL" id="AESD01000060">
    <property type="protein sequence ID" value="EHJ14983.1"/>
    <property type="molecule type" value="Genomic_DNA"/>
</dbReference>
<dbReference type="Pfam" id="PF12161">
    <property type="entry name" value="HsdM_N"/>
    <property type="match status" value="1"/>
</dbReference>
<feature type="domain" description="N6 adenine-specific DNA methyltransferase N-terminal" evidence="9">
    <location>
        <begin position="6"/>
        <end position="133"/>
    </location>
</feature>
<dbReference type="InterPro" id="IPR003356">
    <property type="entry name" value="DNA_methylase_A-5"/>
</dbReference>
<dbReference type="Gene3D" id="1.20.1260.30">
    <property type="match status" value="1"/>
</dbReference>
<dbReference type="GO" id="GO:0009007">
    <property type="term" value="F:site-specific DNA-methyltransferase (adenine-specific) activity"/>
    <property type="evidence" value="ECO:0007669"/>
    <property type="project" value="UniProtKB-EC"/>
</dbReference>
<dbReference type="InterPro" id="IPR038333">
    <property type="entry name" value="T1MK-like_N_sf"/>
</dbReference>
<sequence>MITGELRSQVDQLWTTFWNNGISNPLSVIEQISYLLFIKRLDDLELAKEKKAKRLGKPVQNPTFLPEKQGARWSYFKNLDDSEEMLYMVRDVAFPFIKELGGKAGETAYTRHMKDAVFLISNPALLSNVVAQIEKIPMDDRDTKGDLYEYMLSKIASAGQNGQFRTPRHIIKLMVELMQPSPLEVVCDPACGTAGFLVAVA</sequence>
<keyword evidence="5" id="KW-0949">S-adenosyl-L-methionine</keyword>
<comment type="similarity">
    <text evidence="1">Belongs to the N(4)/N(6)-methyltransferase family.</text>
</comment>
<reference evidence="10 11" key="1">
    <citation type="journal article" date="2011" name="Front. Microbiol.">
        <title>Two Strains of Crocosphaera watsonii with Highly Conserved Genomes are Distinguished by Strain-Specific Features.</title>
        <authorList>
            <person name="Bench S.R."/>
            <person name="Ilikchyan I.N."/>
            <person name="Tripp H.J."/>
            <person name="Zehr J.P."/>
        </authorList>
    </citation>
    <scope>NUCLEOTIDE SEQUENCE [LARGE SCALE GENOMIC DNA]</scope>
    <source>
        <strain evidence="10 11">WH 0003</strain>
    </source>
</reference>
<dbReference type="Proteomes" id="UP000003477">
    <property type="component" value="Unassembled WGS sequence"/>
</dbReference>
<dbReference type="Pfam" id="PF02384">
    <property type="entry name" value="N6_Mtase"/>
    <property type="match status" value="1"/>
</dbReference>
<dbReference type="GO" id="GO:0009307">
    <property type="term" value="P:DNA restriction-modification system"/>
    <property type="evidence" value="ECO:0007669"/>
    <property type="project" value="UniProtKB-KW"/>
</dbReference>
<dbReference type="EC" id="2.1.1.72" evidence="2"/>
<dbReference type="PRINTS" id="PR00507">
    <property type="entry name" value="N12N6MTFRASE"/>
</dbReference>
<evidence type="ECO:0000256" key="3">
    <source>
        <dbReference type="ARBA" id="ARBA00022603"/>
    </source>
</evidence>
<dbReference type="AlphaFoldDB" id="G5IYK2"/>
<comment type="catalytic activity">
    <reaction evidence="7">
        <text>a 2'-deoxyadenosine in DNA + S-adenosyl-L-methionine = an N(6)-methyl-2'-deoxyadenosine in DNA + S-adenosyl-L-homocysteine + H(+)</text>
        <dbReference type="Rhea" id="RHEA:15197"/>
        <dbReference type="Rhea" id="RHEA-COMP:12418"/>
        <dbReference type="Rhea" id="RHEA-COMP:12419"/>
        <dbReference type="ChEBI" id="CHEBI:15378"/>
        <dbReference type="ChEBI" id="CHEBI:57856"/>
        <dbReference type="ChEBI" id="CHEBI:59789"/>
        <dbReference type="ChEBI" id="CHEBI:90615"/>
        <dbReference type="ChEBI" id="CHEBI:90616"/>
        <dbReference type="EC" id="2.1.1.72"/>
    </reaction>
</comment>
<evidence type="ECO:0000313" key="11">
    <source>
        <dbReference type="Proteomes" id="UP000003477"/>
    </source>
</evidence>
<dbReference type="InterPro" id="IPR051537">
    <property type="entry name" value="DNA_Adenine_Mtase"/>
</dbReference>
<keyword evidence="6" id="KW-0680">Restriction system</keyword>
<dbReference type="Gene3D" id="3.40.50.150">
    <property type="entry name" value="Vaccinia Virus protein VP39"/>
    <property type="match status" value="1"/>
</dbReference>
<dbReference type="PANTHER" id="PTHR42933:SF3">
    <property type="entry name" value="TYPE I RESTRICTION ENZYME MJAVIII METHYLASE SUBUNIT"/>
    <property type="match status" value="1"/>
</dbReference>
<accession>G5IYK2</accession>
<evidence type="ECO:0000259" key="8">
    <source>
        <dbReference type="Pfam" id="PF02384"/>
    </source>
</evidence>
<evidence type="ECO:0000256" key="4">
    <source>
        <dbReference type="ARBA" id="ARBA00022679"/>
    </source>
</evidence>
<keyword evidence="4" id="KW-0808">Transferase</keyword>
<dbReference type="PANTHER" id="PTHR42933">
    <property type="entry name" value="SLR6095 PROTEIN"/>
    <property type="match status" value="1"/>
</dbReference>
<evidence type="ECO:0000256" key="1">
    <source>
        <dbReference type="ARBA" id="ARBA00006594"/>
    </source>
</evidence>
<evidence type="ECO:0000256" key="2">
    <source>
        <dbReference type="ARBA" id="ARBA00011900"/>
    </source>
</evidence>
<keyword evidence="3" id="KW-0489">Methyltransferase</keyword>
<dbReference type="SUPFAM" id="SSF53335">
    <property type="entry name" value="S-adenosyl-L-methionine-dependent methyltransferases"/>
    <property type="match status" value="1"/>
</dbReference>
<evidence type="ECO:0000256" key="6">
    <source>
        <dbReference type="ARBA" id="ARBA00022747"/>
    </source>
</evidence>
<dbReference type="PATRIC" id="fig|423471.3.peg.320"/>
<evidence type="ECO:0000256" key="5">
    <source>
        <dbReference type="ARBA" id="ARBA00022691"/>
    </source>
</evidence>
<dbReference type="GO" id="GO:0032259">
    <property type="term" value="P:methylation"/>
    <property type="evidence" value="ECO:0007669"/>
    <property type="project" value="UniProtKB-KW"/>
</dbReference>
<evidence type="ECO:0000256" key="7">
    <source>
        <dbReference type="ARBA" id="ARBA00047942"/>
    </source>
</evidence>
<name>G5IYK2_CROWT</name>
<feature type="domain" description="DNA methylase adenine-specific" evidence="8">
    <location>
        <begin position="140"/>
        <end position="199"/>
    </location>
</feature>
<dbReference type="GeneID" id="88764289"/>
<dbReference type="InterPro" id="IPR029063">
    <property type="entry name" value="SAM-dependent_MTases_sf"/>
</dbReference>
<evidence type="ECO:0000259" key="9">
    <source>
        <dbReference type="Pfam" id="PF12161"/>
    </source>
</evidence>
<gene>
    <name evidence="10" type="ORF">CWATWH0003_0351</name>
</gene>
<organism evidence="10 11">
    <name type="scientific">Crocosphaera watsonii WH 0003</name>
    <dbReference type="NCBI Taxonomy" id="423471"/>
    <lineage>
        <taxon>Bacteria</taxon>
        <taxon>Bacillati</taxon>
        <taxon>Cyanobacteriota</taxon>
        <taxon>Cyanophyceae</taxon>
        <taxon>Oscillatoriophycideae</taxon>
        <taxon>Chroococcales</taxon>
        <taxon>Aphanothecaceae</taxon>
        <taxon>Crocosphaera</taxon>
    </lineage>
</organism>
<protein>
    <recommendedName>
        <fullName evidence="2">site-specific DNA-methyltransferase (adenine-specific)</fullName>
        <ecNumber evidence="2">2.1.1.72</ecNumber>
    </recommendedName>
</protein>
<comment type="caution">
    <text evidence="10">The sequence shown here is derived from an EMBL/GenBank/DDBJ whole genome shotgun (WGS) entry which is preliminary data.</text>
</comment>
<dbReference type="RefSeq" id="WP_007309004.1">
    <property type="nucleotide sequence ID" value="NZ_AESD01000060.1"/>
</dbReference>
<proteinExistence type="inferred from homology"/>
<dbReference type="GO" id="GO:0008170">
    <property type="term" value="F:N-methyltransferase activity"/>
    <property type="evidence" value="ECO:0007669"/>
    <property type="project" value="InterPro"/>
</dbReference>
<dbReference type="GO" id="GO:0003677">
    <property type="term" value="F:DNA binding"/>
    <property type="evidence" value="ECO:0007669"/>
    <property type="project" value="InterPro"/>
</dbReference>
<dbReference type="InterPro" id="IPR022749">
    <property type="entry name" value="D12N6_MeTrfase_N"/>
</dbReference>
<evidence type="ECO:0000313" key="10">
    <source>
        <dbReference type="EMBL" id="EHJ14983.1"/>
    </source>
</evidence>